<accession>K6VBI2</accession>
<dbReference type="EMBL" id="DF157101">
    <property type="protein sequence ID" value="GAB66532.1"/>
    <property type="molecule type" value="Genomic_DNA"/>
</dbReference>
<evidence type="ECO:0000313" key="2">
    <source>
        <dbReference type="EMBL" id="GAB66532.1"/>
    </source>
</evidence>
<name>K6VBI2_PLACD</name>
<keyword evidence="3" id="KW-1185">Reference proteome</keyword>
<keyword evidence="1" id="KW-0472">Membrane</keyword>
<protein>
    <submittedName>
        <fullName evidence="2">Uncharacterized protein</fullName>
    </submittedName>
</protein>
<organism evidence="2 3">
    <name type="scientific">Plasmodium cynomolgi (strain B)</name>
    <dbReference type="NCBI Taxonomy" id="1120755"/>
    <lineage>
        <taxon>Eukaryota</taxon>
        <taxon>Sar</taxon>
        <taxon>Alveolata</taxon>
        <taxon>Apicomplexa</taxon>
        <taxon>Aconoidasida</taxon>
        <taxon>Haemosporida</taxon>
        <taxon>Plasmodiidae</taxon>
        <taxon>Plasmodium</taxon>
        <taxon>Plasmodium (Plasmodium)</taxon>
    </lineage>
</organism>
<dbReference type="KEGG" id="pcy:PCYB_093170"/>
<dbReference type="AlphaFoldDB" id="K6VBI2"/>
<evidence type="ECO:0000256" key="1">
    <source>
        <dbReference type="SAM" id="Phobius"/>
    </source>
</evidence>
<reference evidence="2 3" key="1">
    <citation type="journal article" date="2012" name="Nat. Genet.">
        <title>Plasmodium cynomolgi genome sequences provide insight into Plasmodium vivax and the monkey malaria clade.</title>
        <authorList>
            <person name="Tachibana S."/>
            <person name="Sullivan S.A."/>
            <person name="Kawai S."/>
            <person name="Nakamura S."/>
            <person name="Kim H.R."/>
            <person name="Goto N."/>
            <person name="Arisue N."/>
            <person name="Palacpac N.M.Q."/>
            <person name="Honma H."/>
            <person name="Yagi M."/>
            <person name="Tougan T."/>
            <person name="Katakai Y."/>
            <person name="Kaneko O."/>
            <person name="Mita T."/>
            <person name="Kita K."/>
            <person name="Yasutomi Y."/>
            <person name="Sutton P.L."/>
            <person name="Shakhbatyan R."/>
            <person name="Horii T."/>
            <person name="Yasunaga T."/>
            <person name="Barnwell J.W."/>
            <person name="Escalante A.A."/>
            <person name="Carlton J.M."/>
            <person name="Tanabe K."/>
        </authorList>
    </citation>
    <scope>NUCLEOTIDE SEQUENCE [LARGE SCALE GENOMIC DNA]</scope>
    <source>
        <strain evidence="2 3">B</strain>
    </source>
</reference>
<dbReference type="Proteomes" id="UP000006319">
    <property type="component" value="Chromosome 9"/>
</dbReference>
<proteinExistence type="predicted"/>
<feature type="transmembrane region" description="Helical" evidence="1">
    <location>
        <begin position="60"/>
        <end position="81"/>
    </location>
</feature>
<evidence type="ECO:0000313" key="3">
    <source>
        <dbReference type="Proteomes" id="UP000006319"/>
    </source>
</evidence>
<dbReference type="GeneID" id="14692886"/>
<gene>
    <name evidence="2" type="ORF">PCYB_093170</name>
</gene>
<sequence>MNPFNFKYVTASAQRHVLIYTTTFWKKPIYGICPDIGWAFHLAIHLAVHLTFGGEFTTGLIIVVVISILPKSYVSHFVCLLKRMSSALHRAKRGLLIIYGQTLR</sequence>
<dbReference type="RefSeq" id="XP_004222479.1">
    <property type="nucleotide sequence ID" value="XM_004222431.1"/>
</dbReference>
<dbReference type="VEuPathDB" id="PlasmoDB:PCYB_093170"/>
<keyword evidence="1" id="KW-1133">Transmembrane helix</keyword>
<keyword evidence="1" id="KW-0812">Transmembrane</keyword>